<reference evidence="2 3" key="1">
    <citation type="submission" date="2018-09" db="EMBL/GenBank/DDBJ databases">
        <title>A clostridial neurotoxin that targets Anopheles mosquitoes.</title>
        <authorList>
            <person name="Contreras E."/>
            <person name="Masuyer G."/>
            <person name="Qureshi N."/>
            <person name="Chawla S."/>
            <person name="Lim H.L."/>
            <person name="Chen J."/>
            <person name="Stenmark P."/>
            <person name="Gill S."/>
        </authorList>
    </citation>
    <scope>NUCLEOTIDE SEQUENCE [LARGE SCALE GENOMIC DNA]</scope>
    <source>
        <strain evidence="2 3">Cbm</strain>
    </source>
</reference>
<gene>
    <name evidence="2" type="ORF">D4A35_01800</name>
</gene>
<feature type="transmembrane region" description="Helical" evidence="1">
    <location>
        <begin position="40"/>
        <end position="58"/>
    </location>
</feature>
<dbReference type="RefSeq" id="WP_150885503.1">
    <property type="nucleotide sequence ID" value="NZ_CP032452.1"/>
</dbReference>
<name>A0A5P3X981_PARBF</name>
<evidence type="ECO:0000313" key="2">
    <source>
        <dbReference type="EMBL" id="QEZ67726.1"/>
    </source>
</evidence>
<sequence length="96" mass="11133">MDITKYGVYFLFLYVIVPICMCAIYTIYYKKKNFNTVRNFIILKGIAYLYLATAIIFKSHTEKYVTGLTLLIAIFEGFLAIHSAINSKKEDFIPNK</sequence>
<keyword evidence="1" id="KW-0472">Membrane</keyword>
<dbReference type="EMBL" id="CP032452">
    <property type="protein sequence ID" value="QEZ67726.1"/>
    <property type="molecule type" value="Genomic_DNA"/>
</dbReference>
<feature type="transmembrane region" description="Helical" evidence="1">
    <location>
        <begin position="64"/>
        <end position="85"/>
    </location>
</feature>
<dbReference type="Proteomes" id="UP000326961">
    <property type="component" value="Chromosome"/>
</dbReference>
<feature type="transmembrane region" description="Helical" evidence="1">
    <location>
        <begin position="6"/>
        <end position="28"/>
    </location>
</feature>
<protein>
    <submittedName>
        <fullName evidence="2">Uncharacterized protein</fullName>
    </submittedName>
</protein>
<evidence type="ECO:0000313" key="3">
    <source>
        <dbReference type="Proteomes" id="UP000326961"/>
    </source>
</evidence>
<accession>A0A5P3X981</accession>
<evidence type="ECO:0000256" key="1">
    <source>
        <dbReference type="SAM" id="Phobius"/>
    </source>
</evidence>
<keyword evidence="1" id="KW-0812">Transmembrane</keyword>
<organism evidence="2 3">
    <name type="scientific">Paraclostridium bifermentans</name>
    <name type="common">Clostridium bifermentans</name>
    <dbReference type="NCBI Taxonomy" id="1490"/>
    <lineage>
        <taxon>Bacteria</taxon>
        <taxon>Bacillati</taxon>
        <taxon>Bacillota</taxon>
        <taxon>Clostridia</taxon>
        <taxon>Peptostreptococcales</taxon>
        <taxon>Peptostreptococcaceae</taxon>
        <taxon>Paraclostridium</taxon>
    </lineage>
</organism>
<proteinExistence type="predicted"/>
<dbReference type="AlphaFoldDB" id="A0A5P3X981"/>
<keyword evidence="1" id="KW-1133">Transmembrane helix</keyword>